<dbReference type="EMBL" id="JAQQCF010000018">
    <property type="protein sequence ID" value="MFM0639042.1"/>
    <property type="molecule type" value="Genomic_DNA"/>
</dbReference>
<proteinExistence type="predicted"/>
<dbReference type="SUPFAM" id="SSF48452">
    <property type="entry name" value="TPR-like"/>
    <property type="match status" value="1"/>
</dbReference>
<evidence type="ECO:0000313" key="2">
    <source>
        <dbReference type="EMBL" id="MFM0639042.1"/>
    </source>
</evidence>
<protein>
    <recommendedName>
        <fullName evidence="1">HTH domain-containing protein</fullName>
    </recommendedName>
</protein>
<sequence length="2055" mass="224630">MSLVALATGLVKKAAALLGLKAWGHAKVVYAEKKGYAGVADTDSGGMNTSFDETYERLLGGPDSIGGKALLLSVEGRVVTPDILRRPAIQGWLRLAETKSGLCGIARAKQLQTDPDESVFSGLAKTYAARTGETEGLATGVINAVVTGLLAGYRQRLDEQSVVVGVVEEQGAATREAVTSATKKIDDLISATHSSGLSEREASAEAKHQLQRILNTRSFATDSSARISDLVDQVDCGRLAKASSELKDEIYIWAARLLTNDATTIAQARTYLDRVTVLRDGLGAQIARAVIKTAEGDAETALQSLRDIDDPDARAAFLFALERSKGQEGVIRWYEFNKAGLGGSSLTAMGWARVASAFAGTGQWERAVDVFDVALPLANAFPDLYFFSAAHCAALTVPADQRGAVLMGAMVYGQVETMDGVSAENYRRRAIDLYALAERHLEPLSPERAEFAGLCRLLLRLGSRDEHVSTIARSEVEAEFEDIGRAVKLYPVIRNQGFSLDAGTLTATLQAKLVLQGLSRDEWSTLYMLVSDTFAPADVVAFLEEHVRKLESVIEAKPLAHRRISALLATDGHGVRARSELLKHKDLFEDIEYRRIEAQILDAEGTDVGPQLRTIYNEDPSFVNLKLLVEHLAARDEADTLLPLATELYELAPTVQHAGIVVACLRRGKNGTPDAVVQFLQSAKEIVSLDPRLQTELAWSSLQLGDWRTAKEVNDRLIELEPDGERHSGLDINIAVKSGDWEHFSAIFEREWALRENRSASMLLLLASLAADGPFFADRAFELARLAAEKSNDDASTLAAAYQSAVQLGMENEMASRWLHRAADDSSGVVGRTTMRKIVEEIMPEQARRAEVARRAFEQGAMPFHFLAPLLNAPLARFYISIPAANLQQPDPRKRVSLPFFGARGGEAKIHLPSKTSLGLDLTAILVTEMLGVLPAVLDSFHKVYIAADTMRGLLSEKRRTRFQQPSEIALATRLLSAISTSVLKPAKEAVSPPQWLTEEVGIEHARLLEHALISGGVLVTSMPLLKLSSLGEDIADLREYGSLVVSPRTFVQSLRLAGLLSEVSANAADEYISRVDSGAASGYQGDLTRQVVLLDMVAARHLANANVFDHADLSGLNLVVPEGARNDLEQTIREAAERDRTVAALDRARKTLRAGLMAGKVSILAERPSGKSDDLAGLGNIEAAAVKDILRSGDGIDVFVVDDRYLTRLNAFTDASGRNVPVVHSLDLIAALENRAVINPALANDYRFRLREMGFAFVGTSEDELWALTDACAVDEEGNLRESREIKALRRSQILSCLTPITDEHDRHFLSATDIAIRSVICRLWTSDAISVERAWCITIWLIDELLRPLWANASGGREADGEVGVGIAAAAVAILLVQSTLWNVEKGQAFRELVGQLCLRPAMPANTRFIDAVASQVCSLLDAPSEEGNEKQDTTVLFRAILPSMPSLIRKRIEKNPKLGQYIQGATRDVLNFAGGNVLPTDELYDAATAASTREHGHPTTEDDWYRIVAEDGSLRTEFRKEGHWEHMEIHELSSLFPSVERRVKAFEQTLAVLGLTFSERQALRDIVRERPLTLGEFKMLFALERQSVSGRWRTMFERRSGDFDLEVIAPRDEAYYLAFAGPGNRGSDAHANMRDSIMPYRGELVGEGLEQGVRIALFGYLHPFLSPSQCVRDVADDDLLAVLDNFKLAPDPYTVAGVAEIAMSRGGDPRFMSLADDCTRRLLGDNDMPPVMYEASSLFAQTVLGQIQQCENAMDWMPYWKRIASWMQAGIVLQTYSGLQLNLSTLQKWLAEHQSDLVFGATLVDAHRDPFGTTIASDPQSCRDHVAILLHGAANEHEADFPSRDRLDAYVQNRLNDVGIAARILGPGRTIEDRLNDVLPDSAISEVHAQLEADCTSGAWNSLAILSRFLSVPRAAYADGEARLNNLSLSETDPQWLAKIVRISSASLLATCTRDTALAAAIRDFALRAAAQADSEERALQLLNLIAVAAGAHEDEDSRKTWLRESFERIAKLIPKGAPSAAAVTFEATLFKALAWPSGPASMAELYSRMAA</sequence>
<accession>A0ABW9DVR5</accession>
<evidence type="ECO:0000259" key="1">
    <source>
        <dbReference type="Pfam" id="PF24407"/>
    </source>
</evidence>
<dbReference type="RefSeq" id="WP_408337931.1">
    <property type="nucleotide sequence ID" value="NZ_JAQQCF010000018.1"/>
</dbReference>
<comment type="caution">
    <text evidence="2">The sequence shown here is derived from an EMBL/GenBank/DDBJ whole genome shotgun (WGS) entry which is preliminary data.</text>
</comment>
<keyword evidence="3" id="KW-1185">Reference proteome</keyword>
<dbReference type="Pfam" id="PF24407">
    <property type="entry name" value="HTH_upst_double_PIN"/>
    <property type="match status" value="1"/>
</dbReference>
<dbReference type="InterPro" id="IPR011990">
    <property type="entry name" value="TPR-like_helical_dom_sf"/>
</dbReference>
<evidence type="ECO:0000313" key="3">
    <source>
        <dbReference type="Proteomes" id="UP001629432"/>
    </source>
</evidence>
<feature type="domain" description="HTH" evidence="1">
    <location>
        <begin position="841"/>
        <end position="901"/>
    </location>
</feature>
<name>A0ABW9DVR5_9BURK</name>
<gene>
    <name evidence="2" type="ORF">PQQ63_20345</name>
</gene>
<dbReference type="Proteomes" id="UP001629432">
    <property type="component" value="Unassembled WGS sequence"/>
</dbReference>
<dbReference type="InterPro" id="IPR056620">
    <property type="entry name" value="HTH_next_PIN-TPR-GreABC"/>
</dbReference>
<reference evidence="2 3" key="1">
    <citation type="journal article" date="2024" name="Chem. Sci.">
        <title>Discovery of megapolipeptins by genome mining of a Burkholderiales bacteria collection.</title>
        <authorList>
            <person name="Paulo B.S."/>
            <person name="Recchia M.J.J."/>
            <person name="Lee S."/>
            <person name="Fergusson C.H."/>
            <person name="Romanowski S.B."/>
            <person name="Hernandez A."/>
            <person name="Krull N."/>
            <person name="Liu D.Y."/>
            <person name="Cavanagh H."/>
            <person name="Bos A."/>
            <person name="Gray C.A."/>
            <person name="Murphy B.T."/>
            <person name="Linington R.G."/>
            <person name="Eustaquio A.S."/>
        </authorList>
    </citation>
    <scope>NUCLEOTIDE SEQUENCE [LARGE SCALE GENOMIC DNA]</scope>
    <source>
        <strain evidence="2 3">RL17-338-BIC-A</strain>
    </source>
</reference>
<organism evidence="2 3">
    <name type="scientific">Paraburkholderia metrosideri</name>
    <dbReference type="NCBI Taxonomy" id="580937"/>
    <lineage>
        <taxon>Bacteria</taxon>
        <taxon>Pseudomonadati</taxon>
        <taxon>Pseudomonadota</taxon>
        <taxon>Betaproteobacteria</taxon>
        <taxon>Burkholderiales</taxon>
        <taxon>Burkholderiaceae</taxon>
        <taxon>Paraburkholderia</taxon>
    </lineage>
</organism>